<organism evidence="4">
    <name type="scientific">Tetraselmis sp. GSL018</name>
    <dbReference type="NCBI Taxonomy" id="582737"/>
    <lineage>
        <taxon>Eukaryota</taxon>
        <taxon>Viridiplantae</taxon>
        <taxon>Chlorophyta</taxon>
        <taxon>core chlorophytes</taxon>
        <taxon>Chlorodendrophyceae</taxon>
        <taxon>Chlorodendrales</taxon>
        <taxon>Chlorodendraceae</taxon>
        <taxon>Tetraselmis</taxon>
    </lineage>
</organism>
<dbReference type="GO" id="GO:0016798">
    <property type="term" value="F:hydrolase activity, acting on glycosyl bonds"/>
    <property type="evidence" value="ECO:0007669"/>
    <property type="project" value="UniProtKB-KW"/>
</dbReference>
<name>A0A061QHC4_9CHLO</name>
<accession>A0A061QHC4</accession>
<evidence type="ECO:0000313" key="4">
    <source>
        <dbReference type="EMBL" id="JAC59862.1"/>
    </source>
</evidence>
<sequence>SGLPIMYRSSIRIAEEDPVKLSDQWVCFGSPPQSRGTPSFHKGVLFVNGFNLGRYWPDAGPQRALYLPATILKRGLNE</sequence>
<dbReference type="SUPFAM" id="SSF49785">
    <property type="entry name" value="Galactose-binding domain-like"/>
    <property type="match status" value="1"/>
</dbReference>
<dbReference type="InterPro" id="IPR048913">
    <property type="entry name" value="BetaGal_gal-bd"/>
</dbReference>
<feature type="domain" description="Beta-galactosidase galactose-binding" evidence="3">
    <location>
        <begin position="37"/>
        <end position="77"/>
    </location>
</feature>
<dbReference type="AlphaFoldDB" id="A0A061QHC4"/>
<feature type="non-terminal residue" evidence="4">
    <location>
        <position position="78"/>
    </location>
</feature>
<evidence type="ECO:0000259" key="3">
    <source>
        <dbReference type="Pfam" id="PF21467"/>
    </source>
</evidence>
<evidence type="ECO:0000256" key="1">
    <source>
        <dbReference type="ARBA" id="ARBA00022801"/>
    </source>
</evidence>
<evidence type="ECO:0000256" key="2">
    <source>
        <dbReference type="ARBA" id="ARBA00023295"/>
    </source>
</evidence>
<keyword evidence="2" id="KW-0326">Glycosidase</keyword>
<gene>
    <name evidence="4" type="ORF">TSPGSL018_30436</name>
</gene>
<dbReference type="Gene3D" id="2.60.120.260">
    <property type="entry name" value="Galactose-binding domain-like"/>
    <property type="match status" value="1"/>
</dbReference>
<protein>
    <recommendedName>
        <fullName evidence="3">Beta-galactosidase galactose-binding domain-containing protein</fullName>
    </recommendedName>
</protein>
<dbReference type="InterPro" id="IPR008979">
    <property type="entry name" value="Galactose-bd-like_sf"/>
</dbReference>
<reference evidence="4" key="1">
    <citation type="submission" date="2014-05" db="EMBL/GenBank/DDBJ databases">
        <title>The transcriptome of the halophilic microalga Tetraselmis sp. GSL018 isolated from the Great Salt Lake, Utah.</title>
        <authorList>
            <person name="Jinkerson R.E."/>
            <person name="D'Adamo S."/>
            <person name="Posewitz M.C."/>
        </authorList>
    </citation>
    <scope>NUCLEOTIDE SEQUENCE</scope>
    <source>
        <strain evidence="4">GSL018</strain>
    </source>
</reference>
<keyword evidence="1" id="KW-0378">Hydrolase</keyword>
<proteinExistence type="predicted"/>
<dbReference type="EMBL" id="GBEZ01027453">
    <property type="protein sequence ID" value="JAC59862.1"/>
    <property type="molecule type" value="Transcribed_RNA"/>
</dbReference>
<dbReference type="Pfam" id="PF21467">
    <property type="entry name" value="BetaGal_gal-bd"/>
    <property type="match status" value="1"/>
</dbReference>
<feature type="non-terminal residue" evidence="4">
    <location>
        <position position="1"/>
    </location>
</feature>